<organism evidence="3">
    <name type="scientific">Oryza sativa subsp. japonica</name>
    <name type="common">Rice</name>
    <dbReference type="NCBI Taxonomy" id="39947"/>
    <lineage>
        <taxon>Eukaryota</taxon>
        <taxon>Viridiplantae</taxon>
        <taxon>Streptophyta</taxon>
        <taxon>Embryophyta</taxon>
        <taxon>Tracheophyta</taxon>
        <taxon>Spermatophyta</taxon>
        <taxon>Magnoliopsida</taxon>
        <taxon>Liliopsida</taxon>
        <taxon>Poales</taxon>
        <taxon>Poaceae</taxon>
        <taxon>BOP clade</taxon>
        <taxon>Oryzoideae</taxon>
        <taxon>Oryzeae</taxon>
        <taxon>Oryzinae</taxon>
        <taxon>Oryza</taxon>
        <taxon>Oryza sativa</taxon>
    </lineage>
</organism>
<feature type="transmembrane region" description="Helical" evidence="2">
    <location>
        <begin position="289"/>
        <end position="305"/>
    </location>
</feature>
<feature type="compositionally biased region" description="Basic residues" evidence="1">
    <location>
        <begin position="49"/>
        <end position="64"/>
    </location>
</feature>
<feature type="region of interest" description="Disordered" evidence="1">
    <location>
        <begin position="173"/>
        <end position="233"/>
    </location>
</feature>
<keyword evidence="2" id="KW-0472">Membrane</keyword>
<dbReference type="EMBL" id="AP002909">
    <property type="protein sequence ID" value="BAB21193.1"/>
    <property type="molecule type" value="Genomic_DNA"/>
</dbReference>
<feature type="region of interest" description="Disordered" evidence="1">
    <location>
        <begin position="89"/>
        <end position="148"/>
    </location>
</feature>
<evidence type="ECO:0000256" key="2">
    <source>
        <dbReference type="SAM" id="Phobius"/>
    </source>
</evidence>
<proteinExistence type="predicted"/>
<evidence type="ECO:0000256" key="1">
    <source>
        <dbReference type="SAM" id="MobiDB-lite"/>
    </source>
</evidence>
<sequence>MAAGRHSRRRSALSPPSRASPWSLAISPPSSSLSCAAGRLQPPLPPRRSAVRSRRRLLQHRSRLLSHGLPSVSRGDPRSYVPAVALLFPSRRPPPAASPSSPERRPAAPSSPSASQPPPLPRSALRFAGKPPEARPRRQPVALPPPTPSSRLLFLVGTPIDVAVYFVDAVASSPSSSTPRFRPEAAAHRREPLHPPRRSCSAARPSSPVHRSAAPPPPSASQPRRRPRHRFPFGRTPPVSVVVFTVHPRRLFVSRRRLRRRHRSGVFLAILASVQPLPAALAVSSPAPVVVVVVLPSFPVVVAFVPPSSRFRPSSAFVKCAAAAPSSSSSSAPRRQALCRPRLAFVQGSPPKPSPRRSSPSFPAASAAPVRHCRSLASLRSGKGPSPSLPRPRPFGVARARCAVVGPGTRVSVSVVVRLSV</sequence>
<feature type="compositionally biased region" description="Basic residues" evidence="1">
    <location>
        <begin position="223"/>
        <end position="232"/>
    </location>
</feature>
<evidence type="ECO:0000313" key="3">
    <source>
        <dbReference type="EMBL" id="BAB21193.1"/>
    </source>
</evidence>
<dbReference type="PROSITE" id="PS51257">
    <property type="entry name" value="PROKAR_LIPOPROTEIN"/>
    <property type="match status" value="1"/>
</dbReference>
<dbReference type="AlphaFoldDB" id="Q7F758"/>
<feature type="region of interest" description="Disordered" evidence="1">
    <location>
        <begin position="1"/>
        <end position="76"/>
    </location>
</feature>
<feature type="compositionally biased region" description="Low complexity" evidence="1">
    <location>
        <begin position="198"/>
        <end position="213"/>
    </location>
</feature>
<keyword evidence="2" id="KW-1133">Transmembrane helix</keyword>
<feature type="compositionally biased region" description="Low complexity" evidence="1">
    <location>
        <begin position="356"/>
        <end position="369"/>
    </location>
</feature>
<feature type="transmembrane region" description="Helical" evidence="2">
    <location>
        <begin position="265"/>
        <end position="283"/>
    </location>
</feature>
<keyword evidence="2" id="KW-0812">Transmembrane</keyword>
<gene>
    <name evidence="3" type="primary">P0044F08.28</name>
</gene>
<feature type="compositionally biased region" description="Basic and acidic residues" evidence="1">
    <location>
        <begin position="181"/>
        <end position="194"/>
    </location>
</feature>
<name>Q7F758_ORYSJ</name>
<feature type="region of interest" description="Disordered" evidence="1">
    <location>
        <begin position="345"/>
        <end position="369"/>
    </location>
</feature>
<reference evidence="3" key="1">
    <citation type="submission" date="2000-11" db="EMBL/GenBank/DDBJ databases">
        <title>Oryza sativa nipponbare(GA3) genomic DNA, chromosome 1, PAC clone:P0044F08.</title>
        <authorList>
            <person name="Sasaki T."/>
            <person name="Matsumoto T."/>
            <person name="Yamamoto K."/>
        </authorList>
    </citation>
    <scope>NUCLEOTIDE SEQUENCE</scope>
</reference>
<feature type="compositionally biased region" description="Low complexity" evidence="1">
    <location>
        <begin position="12"/>
        <end position="37"/>
    </location>
</feature>
<accession>Q7F758</accession>
<feature type="compositionally biased region" description="Basic residues" evidence="1">
    <location>
        <begin position="1"/>
        <end position="11"/>
    </location>
</feature>
<protein>
    <submittedName>
        <fullName evidence="3">p0044F08.28 protein</fullName>
    </submittedName>
</protein>